<dbReference type="RefSeq" id="WP_090018898.1">
    <property type="nucleotide sequence ID" value="NZ_FNCE01000002.1"/>
</dbReference>
<proteinExistence type="predicted"/>
<dbReference type="InterPro" id="IPR013691">
    <property type="entry name" value="MeTrfase_14"/>
</dbReference>
<dbReference type="Gene3D" id="3.40.50.150">
    <property type="entry name" value="Vaccinia Virus protein VP39"/>
    <property type="match status" value="1"/>
</dbReference>
<feature type="domain" description="C-methyltransferase" evidence="2">
    <location>
        <begin position="302"/>
        <end position="410"/>
    </location>
</feature>
<dbReference type="InterPro" id="IPR029063">
    <property type="entry name" value="SAM-dependent_MTases_sf"/>
</dbReference>
<accession>A0A1G7NR08</accession>
<reference evidence="3 4" key="1">
    <citation type="submission" date="2016-10" db="EMBL/GenBank/DDBJ databases">
        <authorList>
            <person name="de Groot N.N."/>
        </authorList>
    </citation>
    <scope>NUCLEOTIDE SEQUENCE [LARGE SCALE GENOMIC DNA]</scope>
    <source>
        <strain evidence="3 4">DSM 25584</strain>
    </source>
</reference>
<dbReference type="Pfam" id="PF13489">
    <property type="entry name" value="Methyltransf_23"/>
    <property type="match status" value="1"/>
</dbReference>
<dbReference type="Pfam" id="PF08484">
    <property type="entry name" value="Methyltransf_14"/>
    <property type="match status" value="1"/>
</dbReference>
<keyword evidence="3" id="KW-0808">Transferase</keyword>
<keyword evidence="4" id="KW-1185">Reference proteome</keyword>
<feature type="region of interest" description="Disordered" evidence="1">
    <location>
        <begin position="16"/>
        <end position="37"/>
    </location>
</feature>
<sequence length="426" mass="46645">MIEGFVGMGMETVDHNPDVYGGRQDGHAKNRPDSCPNCGDSGMTPIYELRDVPIHSMILLRDPVEAQAFPTGTIRLAACGTCGFVTNTAFDPALERYGADYEASQSFSPTFNTFHERLAEDLVSRHDLAGRSVLEIGCGQGEFLHILAHHGANPVYGFDPAYRGPATQVVAGNTVHAVADFFTEASGTIGADFVCCKQTLEHIPDTFDFVHMVRRAIGDRPDTGVFFQVPDFQRIVDEGAFWDVYYEHCSYFTQPALVRLFEAAGFEVQASRVEYDGQYLMIEARPTPSPSSDATTPASASDQLPDLRGFAERCARQIAAWRTWFDASGAQGLRTALWGGGSKAVAFLTSIGAHQDVTCAFDVNPRKAGTYLPQSACPVMTPEALDRIRPDQIVVMNPIYMPEIRDELAHRGHTAELIPVTHFAPT</sequence>
<dbReference type="CDD" id="cd02440">
    <property type="entry name" value="AdoMet_MTases"/>
    <property type="match status" value="1"/>
</dbReference>
<name>A0A1G7NR08_9PROT</name>
<dbReference type="GO" id="GO:0032259">
    <property type="term" value="P:methylation"/>
    <property type="evidence" value="ECO:0007669"/>
    <property type="project" value="UniProtKB-KW"/>
</dbReference>
<dbReference type="Proteomes" id="UP000199415">
    <property type="component" value="Unassembled WGS sequence"/>
</dbReference>
<dbReference type="AlphaFoldDB" id="A0A1G7NR08"/>
<dbReference type="SUPFAM" id="SSF53335">
    <property type="entry name" value="S-adenosyl-L-methionine-dependent methyltransferases"/>
    <property type="match status" value="1"/>
</dbReference>
<dbReference type="PANTHER" id="PTHR43861">
    <property type="entry name" value="TRANS-ACONITATE 2-METHYLTRANSFERASE-RELATED"/>
    <property type="match status" value="1"/>
</dbReference>
<dbReference type="PANTHER" id="PTHR43861:SF5">
    <property type="entry name" value="BLL5978 PROTEIN"/>
    <property type="match status" value="1"/>
</dbReference>
<keyword evidence="3" id="KW-0489">Methyltransferase</keyword>
<organism evidence="3 4">
    <name type="scientific">Limimonas halophila</name>
    <dbReference type="NCBI Taxonomy" id="1082479"/>
    <lineage>
        <taxon>Bacteria</taxon>
        <taxon>Pseudomonadati</taxon>
        <taxon>Pseudomonadota</taxon>
        <taxon>Alphaproteobacteria</taxon>
        <taxon>Rhodospirillales</taxon>
        <taxon>Rhodovibrionaceae</taxon>
        <taxon>Limimonas</taxon>
    </lineage>
</organism>
<dbReference type="GO" id="GO:0008168">
    <property type="term" value="F:methyltransferase activity"/>
    <property type="evidence" value="ECO:0007669"/>
    <property type="project" value="UniProtKB-KW"/>
</dbReference>
<protein>
    <submittedName>
        <fullName evidence="3">C-methyltransferase C-terminal domain-containing protein</fullName>
    </submittedName>
</protein>
<dbReference type="EMBL" id="FNCE01000002">
    <property type="protein sequence ID" value="SDF76515.1"/>
    <property type="molecule type" value="Genomic_DNA"/>
</dbReference>
<dbReference type="OrthoDB" id="9815644at2"/>
<dbReference type="Gene3D" id="3.40.50.720">
    <property type="entry name" value="NAD(P)-binding Rossmann-like Domain"/>
    <property type="match status" value="1"/>
</dbReference>
<dbReference type="STRING" id="1082479.SAMN05216241_102271"/>
<gene>
    <name evidence="3" type="ORF">SAMN05216241_102271</name>
</gene>
<evidence type="ECO:0000313" key="3">
    <source>
        <dbReference type="EMBL" id="SDF76515.1"/>
    </source>
</evidence>
<evidence type="ECO:0000313" key="4">
    <source>
        <dbReference type="Proteomes" id="UP000199415"/>
    </source>
</evidence>
<evidence type="ECO:0000256" key="1">
    <source>
        <dbReference type="SAM" id="MobiDB-lite"/>
    </source>
</evidence>
<evidence type="ECO:0000259" key="2">
    <source>
        <dbReference type="Pfam" id="PF08484"/>
    </source>
</evidence>